<name>A0A6J4HT50_9SPHI</name>
<dbReference type="Pfam" id="PF13590">
    <property type="entry name" value="DUF4136"/>
    <property type="match status" value="1"/>
</dbReference>
<gene>
    <name evidence="3" type="ORF">AVDCRST_MAG56-982</name>
</gene>
<accession>A0A6J4HT50</accession>
<feature type="chain" id="PRO_5026757684" description="DUF4136 domain-containing protein" evidence="1">
    <location>
        <begin position="22"/>
        <end position="195"/>
    </location>
</feature>
<proteinExistence type="predicted"/>
<protein>
    <recommendedName>
        <fullName evidence="2">DUF4136 domain-containing protein</fullName>
    </recommendedName>
</protein>
<sequence>MKITTLLLSLLVLAAATGCMNDNRFLVEYDYSYKGNFKKYNSYTFVDNMPFDDKDSSMNNPIIADAIKNQLEVHGYRQTKRKPNLLVSYKVFYDDLKFQGFMQPEIENWIQTEDDDVGYDPVKYNLVKGTLIIQLLEAKTHQTVWQGYASGVFNDKTLTSERYLKRAVRSIFDKYRLFADGYIIESRNAAGNSGR</sequence>
<feature type="signal peptide" evidence="1">
    <location>
        <begin position="1"/>
        <end position="21"/>
    </location>
</feature>
<evidence type="ECO:0000259" key="2">
    <source>
        <dbReference type="Pfam" id="PF13590"/>
    </source>
</evidence>
<reference evidence="3" key="1">
    <citation type="submission" date="2020-02" db="EMBL/GenBank/DDBJ databases">
        <authorList>
            <person name="Meier V. D."/>
        </authorList>
    </citation>
    <scope>NUCLEOTIDE SEQUENCE</scope>
    <source>
        <strain evidence="3">AVDCRST_MAG56</strain>
    </source>
</reference>
<dbReference type="Gene3D" id="3.30.160.670">
    <property type="match status" value="1"/>
</dbReference>
<evidence type="ECO:0000256" key="1">
    <source>
        <dbReference type="SAM" id="SignalP"/>
    </source>
</evidence>
<dbReference type="AlphaFoldDB" id="A0A6J4HT50"/>
<feature type="domain" description="DUF4136" evidence="2">
    <location>
        <begin position="27"/>
        <end position="175"/>
    </location>
</feature>
<organism evidence="3">
    <name type="scientific">uncultured Cytophagales bacterium</name>
    <dbReference type="NCBI Taxonomy" id="158755"/>
    <lineage>
        <taxon>Bacteria</taxon>
        <taxon>Pseudomonadati</taxon>
        <taxon>Bacteroidota</taxon>
        <taxon>Sphingobacteriia</taxon>
        <taxon>Sphingobacteriales</taxon>
        <taxon>environmental samples</taxon>
    </lineage>
</organism>
<dbReference type="InterPro" id="IPR025411">
    <property type="entry name" value="DUF4136"/>
</dbReference>
<keyword evidence="1" id="KW-0732">Signal</keyword>
<dbReference type="PROSITE" id="PS51257">
    <property type="entry name" value="PROKAR_LIPOPROTEIN"/>
    <property type="match status" value="1"/>
</dbReference>
<dbReference type="EMBL" id="CADCTQ010000091">
    <property type="protein sequence ID" value="CAA9232117.1"/>
    <property type="molecule type" value="Genomic_DNA"/>
</dbReference>
<evidence type="ECO:0000313" key="3">
    <source>
        <dbReference type="EMBL" id="CAA9232117.1"/>
    </source>
</evidence>